<evidence type="ECO:0000313" key="3">
    <source>
        <dbReference type="EMBL" id="OEJ30504.1"/>
    </source>
</evidence>
<dbReference type="AlphaFoldDB" id="A0A1E5PLV5"/>
<protein>
    <recommendedName>
        <fullName evidence="2">DUF2231 domain-containing protein</fullName>
    </recommendedName>
</protein>
<feature type="region of interest" description="Disordered" evidence="1">
    <location>
        <begin position="192"/>
        <end position="213"/>
    </location>
</feature>
<organism evidence="3 4">
    <name type="scientific">Streptomyces subrutilus</name>
    <dbReference type="NCBI Taxonomy" id="36818"/>
    <lineage>
        <taxon>Bacteria</taxon>
        <taxon>Bacillati</taxon>
        <taxon>Actinomycetota</taxon>
        <taxon>Actinomycetes</taxon>
        <taxon>Kitasatosporales</taxon>
        <taxon>Streptomycetaceae</taxon>
        <taxon>Streptomyces</taxon>
    </lineage>
</organism>
<dbReference type="Proteomes" id="UP000095705">
    <property type="component" value="Unassembled WGS sequence"/>
</dbReference>
<dbReference type="Pfam" id="PF09990">
    <property type="entry name" value="DUF2231"/>
    <property type="match status" value="1"/>
</dbReference>
<reference evidence="3 4" key="1">
    <citation type="submission" date="2016-08" db="EMBL/GenBank/DDBJ databases">
        <title>The complete genome of Streptomyces subrutilus 10-1-1.</title>
        <authorList>
            <person name="Chen X."/>
        </authorList>
    </citation>
    <scope>NUCLEOTIDE SEQUENCE [LARGE SCALE GENOMIC DNA]</scope>
    <source>
        <strain evidence="3 4">10-1-1</strain>
    </source>
</reference>
<gene>
    <name evidence="3" type="ORF">BGK67_03285</name>
</gene>
<accession>A0A1E5PLV5</accession>
<feature type="domain" description="DUF2231" evidence="2">
    <location>
        <begin position="65"/>
        <end position="186"/>
    </location>
</feature>
<keyword evidence="4" id="KW-1185">Reference proteome</keyword>
<evidence type="ECO:0000313" key="4">
    <source>
        <dbReference type="Proteomes" id="UP000095705"/>
    </source>
</evidence>
<sequence length="213" mass="21805">MKANTLDTPTQDTPVLDTASAWWLTALGRIERSTAVDPAVRVLQRAIRSLPLGRARGVLRGRPIGHPLHPLLVHVPIGCWLSAAVVDLVPGSRPAATTLTAVGLAGVAPAAIAGWVDWADLPPEEARVGLVHAASNTVAVGCYAVSLTARLRGHPVKGRLWSWAGLAAVGAGGALGGHVAYRRAVGGHPAAGLETPGGAQPFPACGPASVEER</sequence>
<name>A0A1E5PLV5_9ACTN</name>
<proteinExistence type="predicted"/>
<dbReference type="STRING" id="36818.BGK67_03285"/>
<evidence type="ECO:0000256" key="1">
    <source>
        <dbReference type="SAM" id="MobiDB-lite"/>
    </source>
</evidence>
<comment type="caution">
    <text evidence="3">The sequence shown here is derived from an EMBL/GenBank/DDBJ whole genome shotgun (WGS) entry which is preliminary data.</text>
</comment>
<dbReference type="OrthoDB" id="9795104at2"/>
<evidence type="ECO:0000259" key="2">
    <source>
        <dbReference type="Pfam" id="PF09990"/>
    </source>
</evidence>
<dbReference type="EMBL" id="MEHK01000001">
    <property type="protein sequence ID" value="OEJ30504.1"/>
    <property type="molecule type" value="Genomic_DNA"/>
</dbReference>
<dbReference type="RefSeq" id="WP_069918649.1">
    <property type="nucleotide sequence ID" value="NZ_MEHK01000001.1"/>
</dbReference>
<dbReference type="InterPro" id="IPR019251">
    <property type="entry name" value="DUF2231_TM"/>
</dbReference>